<dbReference type="PANTHER" id="PTHR43304">
    <property type="entry name" value="PHYTOCHROME-LIKE PROTEIN CPH1"/>
    <property type="match status" value="1"/>
</dbReference>
<dbReference type="Proteomes" id="UP000319502">
    <property type="component" value="Unassembled WGS sequence"/>
</dbReference>
<dbReference type="SMART" id="SM00388">
    <property type="entry name" value="HisKA"/>
    <property type="match status" value="1"/>
</dbReference>
<feature type="domain" description="PAC" evidence="10">
    <location>
        <begin position="513"/>
        <end position="566"/>
    </location>
</feature>
<comment type="caution">
    <text evidence="11">The sequence shown here is derived from an EMBL/GenBank/DDBJ whole genome shotgun (WGS) entry which is preliminary data.</text>
</comment>
<dbReference type="Gene3D" id="1.10.287.130">
    <property type="match status" value="1"/>
</dbReference>
<dbReference type="Pfam" id="PF02518">
    <property type="entry name" value="HATPase_c"/>
    <property type="match status" value="1"/>
</dbReference>
<dbReference type="SUPFAM" id="SSF55874">
    <property type="entry name" value="ATPase domain of HSP90 chaperone/DNA topoisomerase II/histidine kinase"/>
    <property type="match status" value="1"/>
</dbReference>
<evidence type="ECO:0000256" key="1">
    <source>
        <dbReference type="ARBA" id="ARBA00000085"/>
    </source>
</evidence>
<keyword evidence="3" id="KW-0597">Phosphoprotein</keyword>
<dbReference type="InterPro" id="IPR000014">
    <property type="entry name" value="PAS"/>
</dbReference>
<evidence type="ECO:0000259" key="10">
    <source>
        <dbReference type="PROSITE" id="PS50113"/>
    </source>
</evidence>
<evidence type="ECO:0000256" key="5">
    <source>
        <dbReference type="ARBA" id="ARBA00022777"/>
    </source>
</evidence>
<dbReference type="PRINTS" id="PR00344">
    <property type="entry name" value="BCTRLSENSOR"/>
</dbReference>
<feature type="domain" description="PAS" evidence="9">
    <location>
        <begin position="567"/>
        <end position="641"/>
    </location>
</feature>
<keyword evidence="4" id="KW-0808">Transferase</keyword>
<dbReference type="Pfam" id="PF13188">
    <property type="entry name" value="PAS_8"/>
    <property type="match status" value="1"/>
</dbReference>
<dbReference type="InterPro" id="IPR000700">
    <property type="entry name" value="PAS-assoc_C"/>
</dbReference>
<feature type="domain" description="PAC" evidence="10">
    <location>
        <begin position="643"/>
        <end position="695"/>
    </location>
</feature>
<sequence length="1116" mass="123529">MARRLAGVKMQYLIVLCIGALSALAWAVWRLRVLRRALSAATAQQTVMNRFGSDWHWTQDAAFRFTGFEGATLARHHLVLDALRGKCRWELPGHEVFEADMAAHRACCERHEAFFDFEYGVEVPGMGQRWLVVSGYPVFDESGVFVGYRGLARDDTQRHVAERALRASEQRLAAILAGSPVPVFALDERGVVVAWNRGCELVMGVGAEAMIGSASPGVPFYGEDRPVLAHFVAGLKDMAELTTYYGDAVFAVETVPGALAAEGFFPGLGGQDRWLSFLAAPMCDASGRVIGAIETLQDVTERKQAEMLLHERNQVFRTLIDNIPAGVALVDQDLQLITWNAEWLRLLRLPPAMFATDGRSIEAVFRYLATRGDYGPGEVEGKVARRMARAGRFERHFEEWARRDGTILELRSSPLAAGGFVAVFTDVTARRRDQHLLEAKHRELEEAQRIAHIGSWRWELGAAEVDVSEEMARFLGAPDRGERITLRGCLRCLRGDDRVRLHRPLMALVRKGEPLDVMCQVQAAGRVRDVHLLGRAERDEGGRMVRVVGTAQDVTARREAERALSESEQKFHAIFNQTFQFIGLLSPDGILLEANQTSLDFAGVPAREVIGRPFADGPWWQGAPESRQRLVSAIKRAAAGQFERFETEHPAADGSTHFVDFSLKPVFDAMGRVTLLIPEGRDITSFKLTQAELHAGRQMFATIFDKSPVALALVSLAQQKILQVNAAWERVLAIPAMRAVDNDTVSLGLWEDASERLRFLDLVARTHRVDGFEARFHRGDGTRGMFEISSRVVVLNEQQVLLSSLVDVTEQHRVQEEVRALNATLEARVRQRTEELLQAKERLEQAMGQLVQSEKLASLGAVVAGVAHELNTPLGNALTVASALHAEVRECQRDAAEGGLTRTRFDEFMRTSQTAAELLERNIDRAARQINTFKQVAVDQTSERRREFDLRDIVDEALLTFAPRLARSPHRLTVDIPEGIRMDSYPGPLEQVLANLVTNALIHAFDDTTGGQMHLSATRERADEIVLSFEDNGRGMSAEVAAHVFDPFYTTRLGQGGSGLGLYIAYNFITGMLGGQVSLRTAPGEGAGFVVRLPRVAPEREVGAVLPANLLDAGAD</sequence>
<dbReference type="SUPFAM" id="SSF55785">
    <property type="entry name" value="PYP-like sensor domain (PAS domain)"/>
    <property type="match status" value="6"/>
</dbReference>
<dbReference type="CDD" id="cd00075">
    <property type="entry name" value="HATPase"/>
    <property type="match status" value="1"/>
</dbReference>
<dbReference type="SMART" id="SM00387">
    <property type="entry name" value="HATPase_c"/>
    <property type="match status" value="1"/>
</dbReference>
<evidence type="ECO:0000313" key="11">
    <source>
        <dbReference type="EMBL" id="TVO58924.1"/>
    </source>
</evidence>
<keyword evidence="7" id="KW-0472">Membrane</keyword>
<dbReference type="InterPro" id="IPR036890">
    <property type="entry name" value="HATPase_C_sf"/>
</dbReference>
<evidence type="ECO:0000256" key="4">
    <source>
        <dbReference type="ARBA" id="ARBA00022679"/>
    </source>
</evidence>
<gene>
    <name evidence="11" type="ORF">FHP91_04490</name>
</gene>
<dbReference type="PROSITE" id="PS50112">
    <property type="entry name" value="PAS"/>
    <property type="match status" value="2"/>
</dbReference>
<protein>
    <recommendedName>
        <fullName evidence="2">histidine kinase</fullName>
        <ecNumber evidence="2">2.7.13.3</ecNumber>
    </recommendedName>
</protein>
<dbReference type="PROSITE" id="PS50113">
    <property type="entry name" value="PAC"/>
    <property type="match status" value="4"/>
</dbReference>
<evidence type="ECO:0000256" key="6">
    <source>
        <dbReference type="SAM" id="Coils"/>
    </source>
</evidence>
<dbReference type="InterPro" id="IPR004358">
    <property type="entry name" value="Sig_transdc_His_kin-like_C"/>
</dbReference>
<reference evidence="11 12" key="1">
    <citation type="submission" date="2019-07" db="EMBL/GenBank/DDBJ databases">
        <title>The pathways for chlorine oxyanion respiration interact through the shared metabolite chlorate.</title>
        <authorList>
            <person name="Barnum T.P."/>
            <person name="Cheng Y."/>
            <person name="Hill K.A."/>
            <person name="Lucas L.N."/>
            <person name="Carlson H.K."/>
            <person name="Coates J.D."/>
        </authorList>
    </citation>
    <scope>NUCLEOTIDE SEQUENCE [LARGE SCALE GENOMIC DNA]</scope>
    <source>
        <strain evidence="11 12">SFB-3</strain>
    </source>
</reference>
<keyword evidence="12" id="KW-1185">Reference proteome</keyword>
<organism evidence="11 12">
    <name type="scientific">Denitromonas halophila</name>
    <dbReference type="NCBI Taxonomy" id="1629404"/>
    <lineage>
        <taxon>Bacteria</taxon>
        <taxon>Pseudomonadati</taxon>
        <taxon>Pseudomonadota</taxon>
        <taxon>Betaproteobacteria</taxon>
        <taxon>Rhodocyclales</taxon>
        <taxon>Zoogloeaceae</taxon>
        <taxon>Denitromonas</taxon>
    </lineage>
</organism>
<dbReference type="InterPro" id="IPR003661">
    <property type="entry name" value="HisK_dim/P_dom"/>
</dbReference>
<dbReference type="InterPro" id="IPR001610">
    <property type="entry name" value="PAC"/>
</dbReference>
<dbReference type="SUPFAM" id="SSF47384">
    <property type="entry name" value="Homodimeric domain of signal transducing histidine kinase"/>
    <property type="match status" value="1"/>
</dbReference>
<dbReference type="Pfam" id="PF08448">
    <property type="entry name" value="PAS_4"/>
    <property type="match status" value="2"/>
</dbReference>
<dbReference type="InterPro" id="IPR035965">
    <property type="entry name" value="PAS-like_dom_sf"/>
</dbReference>
<evidence type="ECO:0000256" key="2">
    <source>
        <dbReference type="ARBA" id="ARBA00012438"/>
    </source>
</evidence>
<dbReference type="InterPro" id="IPR013656">
    <property type="entry name" value="PAS_4"/>
</dbReference>
<evidence type="ECO:0000259" key="8">
    <source>
        <dbReference type="PROSITE" id="PS50109"/>
    </source>
</evidence>
<proteinExistence type="predicted"/>
<dbReference type="NCBIfam" id="TIGR00229">
    <property type="entry name" value="sensory_box"/>
    <property type="match status" value="2"/>
</dbReference>
<dbReference type="Gene3D" id="2.10.70.100">
    <property type="match status" value="1"/>
</dbReference>
<dbReference type="SMART" id="SM00086">
    <property type="entry name" value="PAC"/>
    <property type="match status" value="5"/>
</dbReference>
<feature type="domain" description="PAS" evidence="9">
    <location>
        <begin position="168"/>
        <end position="212"/>
    </location>
</feature>
<dbReference type="EC" id="2.7.13.3" evidence="2"/>
<feature type="coiled-coil region" evidence="6">
    <location>
        <begin position="909"/>
        <end position="936"/>
    </location>
</feature>
<feature type="domain" description="Histidine kinase" evidence="8">
    <location>
        <begin position="865"/>
        <end position="1097"/>
    </location>
</feature>
<dbReference type="Pfam" id="PF12860">
    <property type="entry name" value="PAS_7"/>
    <property type="match status" value="1"/>
</dbReference>
<dbReference type="Gene3D" id="3.30.450.20">
    <property type="entry name" value="PAS domain"/>
    <property type="match status" value="6"/>
</dbReference>
<feature type="transmembrane region" description="Helical" evidence="7">
    <location>
        <begin position="12"/>
        <end position="29"/>
    </location>
</feature>
<dbReference type="EMBL" id="VMNK01000003">
    <property type="protein sequence ID" value="TVO58924.1"/>
    <property type="molecule type" value="Genomic_DNA"/>
</dbReference>
<keyword evidence="6" id="KW-0175">Coiled coil</keyword>
<dbReference type="InterPro" id="IPR005467">
    <property type="entry name" value="His_kinase_dom"/>
</dbReference>
<feature type="coiled-coil region" evidence="6">
    <location>
        <begin position="822"/>
        <end position="856"/>
    </location>
</feature>
<accession>A0A557R1A9</accession>
<dbReference type="PROSITE" id="PS50109">
    <property type="entry name" value="HIS_KIN"/>
    <property type="match status" value="1"/>
</dbReference>
<evidence type="ECO:0000256" key="3">
    <source>
        <dbReference type="ARBA" id="ARBA00022553"/>
    </source>
</evidence>
<dbReference type="CDD" id="cd00130">
    <property type="entry name" value="PAS"/>
    <property type="match status" value="1"/>
</dbReference>
<feature type="domain" description="PAC" evidence="10">
    <location>
        <begin position="259"/>
        <end position="311"/>
    </location>
</feature>
<evidence type="ECO:0000256" key="7">
    <source>
        <dbReference type="SAM" id="Phobius"/>
    </source>
</evidence>
<evidence type="ECO:0000313" key="12">
    <source>
        <dbReference type="Proteomes" id="UP000319502"/>
    </source>
</evidence>
<keyword evidence="7" id="KW-1133">Transmembrane helix</keyword>
<keyword evidence="5" id="KW-0418">Kinase</keyword>
<dbReference type="GO" id="GO:0000155">
    <property type="term" value="F:phosphorelay sensor kinase activity"/>
    <property type="evidence" value="ECO:0007669"/>
    <property type="project" value="InterPro"/>
</dbReference>
<dbReference type="AlphaFoldDB" id="A0A557R1A9"/>
<dbReference type="SMART" id="SM00091">
    <property type="entry name" value="PAS"/>
    <property type="match status" value="5"/>
</dbReference>
<comment type="catalytic activity">
    <reaction evidence="1">
        <text>ATP + protein L-histidine = ADP + protein N-phospho-L-histidine.</text>
        <dbReference type="EC" id="2.7.13.3"/>
    </reaction>
</comment>
<dbReference type="OrthoDB" id="9812260at2"/>
<dbReference type="PANTHER" id="PTHR43304:SF1">
    <property type="entry name" value="PAC DOMAIN-CONTAINING PROTEIN"/>
    <property type="match status" value="1"/>
</dbReference>
<dbReference type="Gene3D" id="3.30.565.10">
    <property type="entry name" value="Histidine kinase-like ATPase, C-terminal domain"/>
    <property type="match status" value="1"/>
</dbReference>
<keyword evidence="7" id="KW-0812">Transmembrane</keyword>
<name>A0A557R1A9_9RHOO</name>
<feature type="domain" description="PAC" evidence="10">
    <location>
        <begin position="115"/>
        <end position="167"/>
    </location>
</feature>
<dbReference type="InterPro" id="IPR003594">
    <property type="entry name" value="HATPase_dom"/>
</dbReference>
<dbReference type="InterPro" id="IPR036097">
    <property type="entry name" value="HisK_dim/P_sf"/>
</dbReference>
<evidence type="ECO:0000259" key="9">
    <source>
        <dbReference type="PROSITE" id="PS50112"/>
    </source>
</evidence>
<dbReference type="InterPro" id="IPR052162">
    <property type="entry name" value="Sensor_kinase/Photoreceptor"/>
</dbReference>